<dbReference type="RefSeq" id="WP_040668138.1">
    <property type="nucleotide sequence ID" value="NZ_JACHBK010000003.1"/>
</dbReference>
<dbReference type="AlphaFoldDB" id="A0A7W8UB78"/>
<sequence length="169" mass="19534">MDDDEDVYCPGCNGRDFVKDGKVRKIQRFRCGCCGLNFVNDPKHRWPPSAKMINLMLFQEEDGPVEPAEAARADRWLLEAKEHHSWFVRALAEHAVTTADQEGETMETTLTRTWDLYAFITKRDPEHFYDALAPELYLDMFKIGGARFQEDLLTWLAAHSSEADDFQLM</sequence>
<organism evidence="1 2">
    <name type="scientific">Rhizobium giardinii</name>
    <dbReference type="NCBI Taxonomy" id="56731"/>
    <lineage>
        <taxon>Bacteria</taxon>
        <taxon>Pseudomonadati</taxon>
        <taxon>Pseudomonadota</taxon>
        <taxon>Alphaproteobacteria</taxon>
        <taxon>Hyphomicrobiales</taxon>
        <taxon>Rhizobiaceae</taxon>
        <taxon>Rhizobium/Agrobacterium group</taxon>
        <taxon>Rhizobium</taxon>
    </lineage>
</organism>
<dbReference type="EMBL" id="JACHBK010000003">
    <property type="protein sequence ID" value="MBB5534855.1"/>
    <property type="molecule type" value="Genomic_DNA"/>
</dbReference>
<evidence type="ECO:0000313" key="1">
    <source>
        <dbReference type="EMBL" id="MBB5534855.1"/>
    </source>
</evidence>
<comment type="caution">
    <text evidence="1">The sequence shown here is derived from an EMBL/GenBank/DDBJ whole genome shotgun (WGS) entry which is preliminary data.</text>
</comment>
<protein>
    <recommendedName>
        <fullName evidence="3">IS1 family transposase</fullName>
    </recommendedName>
</protein>
<proteinExistence type="predicted"/>
<accession>A0A7W8UB78</accession>
<keyword evidence="2" id="KW-1185">Reference proteome</keyword>
<name>A0A7W8UB78_9HYPH</name>
<evidence type="ECO:0000313" key="2">
    <source>
        <dbReference type="Proteomes" id="UP000585507"/>
    </source>
</evidence>
<dbReference type="Proteomes" id="UP000585507">
    <property type="component" value="Unassembled WGS sequence"/>
</dbReference>
<evidence type="ECO:0008006" key="3">
    <source>
        <dbReference type="Google" id="ProtNLM"/>
    </source>
</evidence>
<reference evidence="1 2" key="1">
    <citation type="submission" date="2020-08" db="EMBL/GenBank/DDBJ databases">
        <title>Genomic Encyclopedia of Type Strains, Phase IV (KMG-V): Genome sequencing to study the core and pangenomes of soil and plant-associated prokaryotes.</title>
        <authorList>
            <person name="Whitman W."/>
        </authorList>
    </citation>
    <scope>NUCLEOTIDE SEQUENCE [LARGE SCALE GENOMIC DNA]</scope>
    <source>
        <strain evidence="1 2">SEMIA 4084</strain>
    </source>
</reference>
<gene>
    <name evidence="1" type="ORF">GGD55_001538</name>
</gene>